<reference evidence="10 11" key="1">
    <citation type="submission" date="2024-06" db="EMBL/GenBank/DDBJ databases">
        <authorList>
            <person name="Lee S.D."/>
        </authorList>
    </citation>
    <scope>NUCLEOTIDE SEQUENCE [LARGE SCALE GENOMIC DNA]</scope>
    <source>
        <strain evidence="10 11">N1-10</strain>
    </source>
</reference>
<feature type="transmembrane region" description="Helical" evidence="9">
    <location>
        <begin position="173"/>
        <end position="194"/>
    </location>
</feature>
<keyword evidence="3 10" id="KW-0808">Transferase</keyword>
<feature type="transmembrane region" description="Helical" evidence="9">
    <location>
        <begin position="128"/>
        <end position="145"/>
    </location>
</feature>
<feature type="transmembrane region" description="Helical" evidence="9">
    <location>
        <begin position="307"/>
        <end position="324"/>
    </location>
</feature>
<keyword evidence="4 9" id="KW-0812">Transmembrane</keyword>
<feature type="transmembrane region" description="Helical" evidence="9">
    <location>
        <begin position="88"/>
        <end position="108"/>
    </location>
</feature>
<dbReference type="Pfam" id="PF09594">
    <property type="entry name" value="GT87"/>
    <property type="match status" value="1"/>
</dbReference>
<evidence type="ECO:0000256" key="4">
    <source>
        <dbReference type="ARBA" id="ARBA00022692"/>
    </source>
</evidence>
<keyword evidence="10" id="KW-0328">Glycosyltransferase</keyword>
<sequence length="446" mass="47625">MGSWAAWSRARWALLVWALTRLVLVAGSLKVGPFAAPGGLDYSVDRVYRPWSQVLRHGAFPVHDVSWQYPPGAAGPMLWPALVPFTDYGPAFICLCAVCDAAVMAMLLRAATRGRERERGRERGRSSAGCWVWALGLPLLWTTPWNRFDVMVTALAVAALLAASWRRLPAADIVFGVLVGLGALVKVWPVLLLVGTERGRRSRVSWAAAAATVGLGAVAFAATMPGAFGFLTAQRDRGIEFESLPALPFQLARHLGWSGRIGVHEGSTEFLGPWVGAVARVGEALSVAALAWLLWWRTRADRSAGQVLPDAAFTAVLLFVVTSRVLSPQYLVWLVGLAAVCLLRTGTSQRQPALLVLAACPLTAAVFPFLGRELVHGSIPATLLLTVRDLLLLAAALLSARRLWQATATGRRPSAADDRRPTAAPRAGRRPGSAAPAAASPARPAG</sequence>
<comment type="similarity">
    <text evidence="7">Belongs to the glycosyltransferase 87 family.</text>
</comment>
<organism evidence="10 11">
    <name type="scientific">Streptacidiphilus jeojiensis</name>
    <dbReference type="NCBI Taxonomy" id="3229225"/>
    <lineage>
        <taxon>Bacteria</taxon>
        <taxon>Bacillati</taxon>
        <taxon>Actinomycetota</taxon>
        <taxon>Actinomycetes</taxon>
        <taxon>Kitasatosporales</taxon>
        <taxon>Streptomycetaceae</taxon>
        <taxon>Streptacidiphilus</taxon>
    </lineage>
</organism>
<evidence type="ECO:0000256" key="7">
    <source>
        <dbReference type="ARBA" id="ARBA00024033"/>
    </source>
</evidence>
<feature type="transmembrane region" description="Helical" evidence="9">
    <location>
        <begin position="377"/>
        <end position="398"/>
    </location>
</feature>
<evidence type="ECO:0000256" key="3">
    <source>
        <dbReference type="ARBA" id="ARBA00022679"/>
    </source>
</evidence>
<feature type="transmembrane region" description="Helical" evidence="9">
    <location>
        <begin position="206"/>
        <end position="228"/>
    </location>
</feature>
<protein>
    <submittedName>
        <fullName evidence="10">Glycosyltransferase family 87 protein</fullName>
        <ecNumber evidence="10">2.4.-.-</ecNumber>
    </submittedName>
</protein>
<proteinExistence type="inferred from homology"/>
<dbReference type="Proteomes" id="UP001592581">
    <property type="component" value="Unassembled WGS sequence"/>
</dbReference>
<dbReference type="RefSeq" id="WP_380561692.1">
    <property type="nucleotide sequence ID" value="NZ_JBEUKS010000001.1"/>
</dbReference>
<feature type="compositionally biased region" description="Low complexity" evidence="8">
    <location>
        <begin position="422"/>
        <end position="446"/>
    </location>
</feature>
<feature type="transmembrane region" description="Helical" evidence="9">
    <location>
        <begin position="330"/>
        <end position="346"/>
    </location>
</feature>
<dbReference type="EC" id="2.4.-.-" evidence="10"/>
<feature type="region of interest" description="Disordered" evidence="8">
    <location>
        <begin position="409"/>
        <end position="446"/>
    </location>
</feature>
<comment type="subcellular location">
    <subcellularLocation>
        <location evidence="1">Cell membrane</location>
        <topology evidence="1">Multi-pass membrane protein</topology>
    </subcellularLocation>
</comment>
<feature type="transmembrane region" description="Helical" evidence="9">
    <location>
        <begin position="353"/>
        <end position="371"/>
    </location>
</feature>
<evidence type="ECO:0000256" key="6">
    <source>
        <dbReference type="ARBA" id="ARBA00023136"/>
    </source>
</evidence>
<evidence type="ECO:0000313" key="10">
    <source>
        <dbReference type="EMBL" id="MFC1436808.1"/>
    </source>
</evidence>
<evidence type="ECO:0000256" key="1">
    <source>
        <dbReference type="ARBA" id="ARBA00004651"/>
    </source>
</evidence>
<keyword evidence="2" id="KW-1003">Cell membrane</keyword>
<keyword evidence="6 9" id="KW-0472">Membrane</keyword>
<dbReference type="EMBL" id="JBEUKS010000001">
    <property type="protein sequence ID" value="MFC1436808.1"/>
    <property type="molecule type" value="Genomic_DNA"/>
</dbReference>
<keyword evidence="11" id="KW-1185">Reference proteome</keyword>
<evidence type="ECO:0000256" key="8">
    <source>
        <dbReference type="SAM" id="MobiDB-lite"/>
    </source>
</evidence>
<evidence type="ECO:0000256" key="2">
    <source>
        <dbReference type="ARBA" id="ARBA00022475"/>
    </source>
</evidence>
<dbReference type="InterPro" id="IPR018584">
    <property type="entry name" value="GT87"/>
</dbReference>
<accession>A0ABV6XEX7</accession>
<name>A0ABV6XEX7_9ACTN</name>
<feature type="transmembrane region" description="Helical" evidence="9">
    <location>
        <begin position="274"/>
        <end position="295"/>
    </location>
</feature>
<keyword evidence="5 9" id="KW-1133">Transmembrane helix</keyword>
<evidence type="ECO:0000313" key="11">
    <source>
        <dbReference type="Proteomes" id="UP001592581"/>
    </source>
</evidence>
<comment type="caution">
    <text evidence="10">The sequence shown here is derived from an EMBL/GenBank/DDBJ whole genome shotgun (WGS) entry which is preliminary data.</text>
</comment>
<dbReference type="GO" id="GO:0016757">
    <property type="term" value="F:glycosyltransferase activity"/>
    <property type="evidence" value="ECO:0007669"/>
    <property type="project" value="UniProtKB-KW"/>
</dbReference>
<evidence type="ECO:0000256" key="9">
    <source>
        <dbReference type="SAM" id="Phobius"/>
    </source>
</evidence>
<evidence type="ECO:0000256" key="5">
    <source>
        <dbReference type="ARBA" id="ARBA00022989"/>
    </source>
</evidence>
<gene>
    <name evidence="10" type="ORF">ABUW04_00930</name>
</gene>